<keyword evidence="4" id="KW-1185">Reference proteome</keyword>
<feature type="transmembrane region" description="Helical" evidence="1">
    <location>
        <begin position="47"/>
        <end position="68"/>
    </location>
</feature>
<keyword evidence="1" id="KW-0472">Membrane</keyword>
<dbReference type="OrthoDB" id="5819582at2759"/>
<dbReference type="EMBL" id="KZ998914">
    <property type="protein sequence ID" value="RKO85615.1"/>
    <property type="molecule type" value="Genomic_DNA"/>
</dbReference>
<dbReference type="PANTHER" id="PTHR16779">
    <property type="entry name" value="BETA-1,4-MANNOSYLTRANSFERASE EGH"/>
    <property type="match status" value="1"/>
</dbReference>
<feature type="domain" description="Glycosyltransferase 2-like" evidence="2">
    <location>
        <begin position="391"/>
        <end position="601"/>
    </location>
</feature>
<dbReference type="Proteomes" id="UP000269721">
    <property type="component" value="Unassembled WGS sequence"/>
</dbReference>
<dbReference type="PANTHER" id="PTHR16779:SF1">
    <property type="entry name" value="BETA-1,4-MANNOSYLTRANSFERASE EGH"/>
    <property type="match status" value="1"/>
</dbReference>
<dbReference type="GO" id="GO:0005737">
    <property type="term" value="C:cytoplasm"/>
    <property type="evidence" value="ECO:0007669"/>
    <property type="project" value="TreeGrafter"/>
</dbReference>
<evidence type="ECO:0000313" key="4">
    <source>
        <dbReference type="Proteomes" id="UP000269721"/>
    </source>
</evidence>
<feature type="transmembrane region" description="Helical" evidence="1">
    <location>
        <begin position="14"/>
        <end position="35"/>
    </location>
</feature>
<sequence>MTYASPTQMDMSNFLWAFCAMLFIEISYVSQWLFSSAPLTFLGKTTFGFYVLQMTVIYTIMPKILLHVSGYVPGGLVGPADPGYYNNFWVTYVTCLIITIALGYVFYKTIDEWSLKFARWLWSELFETQPNTLTALPGKLFNQAVDGITKGPGNAGRSFKAGYLSFCKTWARRWHTVTHWRNPTVRPLRMQPEQPDQEWGQMHSTEWTADLSGDPEARRTERLLRFNSCMWFVNMVGIPGLAWVWFTWSPIGKWEHDWLSFGVVWRIFWVFSVPWVLLAYFGFCFPRIAHSKEYQAKRPVFRKWISNLYIVIVSQGSNEMAVRRSYDRMKLLTDLHPAVKVVVLTDEPYVFEGLPNMVCPKDYTSPLGLAKHKARALDYFRSHTRLNSYDWVLHMDEESSIDAESLRRCFEFIRYEKHDFGQGIILYNAYNYWKNWVFTVADAIRVGDDLGRFNLQFSLVQRPVFGIHGSFLMTSGDVENENTWDFGSLVEDFEFSQAAWAKGFTCGAIHGIVREQSPGSLRDFMKQRRRWYMGIREIEGMYSLPAIALKLWTMGIFTLVATLVNIPFSFFLDQSYTPEWIAICSTFCFVAFYWTYLWGVIFSDLDAGMPWYWIIIHVVCSIVIQPFASMCEGFAVVWAIGSENTGAFEVIKK</sequence>
<feature type="transmembrane region" description="Helical" evidence="1">
    <location>
        <begin position="611"/>
        <end position="628"/>
    </location>
</feature>
<dbReference type="AlphaFoldDB" id="A0A4P9W2L3"/>
<dbReference type="Pfam" id="PF13632">
    <property type="entry name" value="Glyco_trans_2_3"/>
    <property type="match status" value="1"/>
</dbReference>
<feature type="transmembrane region" description="Helical" evidence="1">
    <location>
        <begin position="580"/>
        <end position="599"/>
    </location>
</feature>
<dbReference type="SUPFAM" id="SSF53448">
    <property type="entry name" value="Nucleotide-diphospho-sugar transferases"/>
    <property type="match status" value="1"/>
</dbReference>
<dbReference type="GO" id="GO:0019187">
    <property type="term" value="F:beta-1,4-mannosyltransferase activity"/>
    <property type="evidence" value="ECO:0007669"/>
    <property type="project" value="InterPro"/>
</dbReference>
<keyword evidence="3" id="KW-0808">Transferase</keyword>
<dbReference type="InterPro" id="IPR029044">
    <property type="entry name" value="Nucleotide-diphossugar_trans"/>
</dbReference>
<feature type="transmembrane region" description="Helical" evidence="1">
    <location>
        <begin position="268"/>
        <end position="289"/>
    </location>
</feature>
<proteinExistence type="predicted"/>
<protein>
    <submittedName>
        <fullName evidence="3">Glycosyl transferase family group 2-domain-containing protein</fullName>
    </submittedName>
</protein>
<keyword evidence="1" id="KW-0812">Transmembrane</keyword>
<name>A0A4P9W2L3_9FUNG</name>
<feature type="transmembrane region" description="Helical" evidence="1">
    <location>
        <begin position="228"/>
        <end position="248"/>
    </location>
</feature>
<evidence type="ECO:0000259" key="2">
    <source>
        <dbReference type="Pfam" id="PF13632"/>
    </source>
</evidence>
<dbReference type="InterPro" id="IPR001173">
    <property type="entry name" value="Glyco_trans_2-like"/>
</dbReference>
<dbReference type="InterPro" id="IPR027389">
    <property type="entry name" value="B_mannosylTrfase_Bre-3/Egh"/>
</dbReference>
<keyword evidence="1" id="KW-1133">Transmembrane helix</keyword>
<reference evidence="4" key="1">
    <citation type="journal article" date="2018" name="Nat. Microbiol.">
        <title>Leveraging single-cell genomics to expand the fungal tree of life.</title>
        <authorList>
            <person name="Ahrendt S.R."/>
            <person name="Quandt C.A."/>
            <person name="Ciobanu D."/>
            <person name="Clum A."/>
            <person name="Salamov A."/>
            <person name="Andreopoulos B."/>
            <person name="Cheng J.F."/>
            <person name="Woyke T."/>
            <person name="Pelin A."/>
            <person name="Henrissat B."/>
            <person name="Reynolds N.K."/>
            <person name="Benny G.L."/>
            <person name="Smith M.E."/>
            <person name="James T.Y."/>
            <person name="Grigoriev I.V."/>
        </authorList>
    </citation>
    <scope>NUCLEOTIDE SEQUENCE [LARGE SCALE GENOMIC DNA]</scope>
</reference>
<accession>A0A4P9W2L3</accession>
<organism evidence="3 4">
    <name type="scientific">Blyttiomyces helicus</name>
    <dbReference type="NCBI Taxonomy" id="388810"/>
    <lineage>
        <taxon>Eukaryota</taxon>
        <taxon>Fungi</taxon>
        <taxon>Fungi incertae sedis</taxon>
        <taxon>Chytridiomycota</taxon>
        <taxon>Chytridiomycota incertae sedis</taxon>
        <taxon>Chytridiomycetes</taxon>
        <taxon>Chytridiomycetes incertae sedis</taxon>
        <taxon>Blyttiomyces</taxon>
    </lineage>
</organism>
<evidence type="ECO:0000256" key="1">
    <source>
        <dbReference type="SAM" id="Phobius"/>
    </source>
</evidence>
<evidence type="ECO:0000313" key="3">
    <source>
        <dbReference type="EMBL" id="RKO85615.1"/>
    </source>
</evidence>
<feature type="transmembrane region" description="Helical" evidence="1">
    <location>
        <begin position="88"/>
        <end position="107"/>
    </location>
</feature>
<gene>
    <name evidence="3" type="ORF">BDK51DRAFT_25136</name>
</gene>